<dbReference type="Proteomes" id="UP000636709">
    <property type="component" value="Unassembled WGS sequence"/>
</dbReference>
<dbReference type="AlphaFoldDB" id="A0A835KSX3"/>
<dbReference type="EMBL" id="JACEFO010000338">
    <property type="protein sequence ID" value="KAF8774937.1"/>
    <property type="molecule type" value="Genomic_DNA"/>
</dbReference>
<proteinExistence type="predicted"/>
<keyword evidence="2" id="KW-1185">Reference proteome</keyword>
<organism evidence="1 2">
    <name type="scientific">Digitaria exilis</name>
    <dbReference type="NCBI Taxonomy" id="1010633"/>
    <lineage>
        <taxon>Eukaryota</taxon>
        <taxon>Viridiplantae</taxon>
        <taxon>Streptophyta</taxon>
        <taxon>Embryophyta</taxon>
        <taxon>Tracheophyta</taxon>
        <taxon>Spermatophyta</taxon>
        <taxon>Magnoliopsida</taxon>
        <taxon>Liliopsida</taxon>
        <taxon>Poales</taxon>
        <taxon>Poaceae</taxon>
        <taxon>PACMAD clade</taxon>
        <taxon>Panicoideae</taxon>
        <taxon>Panicodae</taxon>
        <taxon>Paniceae</taxon>
        <taxon>Anthephorinae</taxon>
        <taxon>Digitaria</taxon>
    </lineage>
</organism>
<sequence length="118" mass="13700">MMYLLVTRPSLLPLDKSAAGTLEWWRAEVSEDGFMAILESIHVLEPSTEALKQLEDSWILIIMYAAAKSRPEMHAALLARGEELLTFLWLLLAHLQFGSMRRSGLYWYRTIDRNTRIY</sequence>
<dbReference type="OrthoDB" id="668728at2759"/>
<dbReference type="Pfam" id="PF04578">
    <property type="entry name" value="DUF594"/>
    <property type="match status" value="1"/>
</dbReference>
<dbReference type="PANTHER" id="PTHR31325">
    <property type="entry name" value="OS01G0798800 PROTEIN-RELATED"/>
    <property type="match status" value="1"/>
</dbReference>
<protein>
    <submittedName>
        <fullName evidence="1">Uncharacterized protein</fullName>
    </submittedName>
</protein>
<gene>
    <name evidence="1" type="ORF">HU200_004981</name>
</gene>
<name>A0A835KSX3_9POAL</name>
<evidence type="ECO:0000313" key="2">
    <source>
        <dbReference type="Proteomes" id="UP000636709"/>
    </source>
</evidence>
<reference evidence="1" key="1">
    <citation type="submission" date="2020-07" db="EMBL/GenBank/DDBJ databases">
        <title>Genome sequence and genetic diversity analysis of an under-domesticated orphan crop, white fonio (Digitaria exilis).</title>
        <authorList>
            <person name="Bennetzen J.L."/>
            <person name="Chen S."/>
            <person name="Ma X."/>
            <person name="Wang X."/>
            <person name="Yssel A.E.J."/>
            <person name="Chaluvadi S.R."/>
            <person name="Johnson M."/>
            <person name="Gangashetty P."/>
            <person name="Hamidou F."/>
            <person name="Sanogo M.D."/>
            <person name="Zwaenepoel A."/>
            <person name="Wallace J."/>
            <person name="Van De Peer Y."/>
            <person name="Van Deynze A."/>
        </authorList>
    </citation>
    <scope>NUCLEOTIDE SEQUENCE</scope>
    <source>
        <tissue evidence="1">Leaves</tissue>
    </source>
</reference>
<accession>A0A835KSX3</accession>
<evidence type="ECO:0000313" key="1">
    <source>
        <dbReference type="EMBL" id="KAF8774937.1"/>
    </source>
</evidence>
<dbReference type="InterPro" id="IPR007658">
    <property type="entry name" value="DUF594"/>
</dbReference>
<comment type="caution">
    <text evidence="1">The sequence shown here is derived from an EMBL/GenBank/DDBJ whole genome shotgun (WGS) entry which is preliminary data.</text>
</comment>